<feature type="region of interest" description="Disordered" evidence="1">
    <location>
        <begin position="49"/>
        <end position="121"/>
    </location>
</feature>
<reference evidence="2" key="1">
    <citation type="journal article" date="2022" name="bioRxiv">
        <title>Sequencing and chromosome-scale assembly of the giantPleurodeles waltlgenome.</title>
        <authorList>
            <person name="Brown T."/>
            <person name="Elewa A."/>
            <person name="Iarovenko S."/>
            <person name="Subramanian E."/>
            <person name="Araus A.J."/>
            <person name="Petzold A."/>
            <person name="Susuki M."/>
            <person name="Suzuki K.-i.T."/>
            <person name="Hayashi T."/>
            <person name="Toyoda A."/>
            <person name="Oliveira C."/>
            <person name="Osipova E."/>
            <person name="Leigh N.D."/>
            <person name="Simon A."/>
            <person name="Yun M.H."/>
        </authorList>
    </citation>
    <scope>NUCLEOTIDE SEQUENCE</scope>
    <source>
        <strain evidence="2">20211129_DDA</strain>
        <tissue evidence="2">Liver</tissue>
    </source>
</reference>
<dbReference type="Proteomes" id="UP001066276">
    <property type="component" value="Chromosome 3_2"/>
</dbReference>
<sequence length="121" mass="12506">MIADRVTGRNLSPDTVLFADVELADLTPIVCVLPGSVLVPPKYPERHLRGRRGAGDAASLGSVAPAAHRRKVGVGETAPGASWTVQGLHTEESSAVALPGEARPSSGDRAVGPLRTGHGER</sequence>
<accession>A0AAV7TYC4</accession>
<keyword evidence="3" id="KW-1185">Reference proteome</keyword>
<evidence type="ECO:0000313" key="3">
    <source>
        <dbReference type="Proteomes" id="UP001066276"/>
    </source>
</evidence>
<evidence type="ECO:0000256" key="1">
    <source>
        <dbReference type="SAM" id="MobiDB-lite"/>
    </source>
</evidence>
<organism evidence="2 3">
    <name type="scientific">Pleurodeles waltl</name>
    <name type="common">Iberian ribbed newt</name>
    <dbReference type="NCBI Taxonomy" id="8319"/>
    <lineage>
        <taxon>Eukaryota</taxon>
        <taxon>Metazoa</taxon>
        <taxon>Chordata</taxon>
        <taxon>Craniata</taxon>
        <taxon>Vertebrata</taxon>
        <taxon>Euteleostomi</taxon>
        <taxon>Amphibia</taxon>
        <taxon>Batrachia</taxon>
        <taxon>Caudata</taxon>
        <taxon>Salamandroidea</taxon>
        <taxon>Salamandridae</taxon>
        <taxon>Pleurodelinae</taxon>
        <taxon>Pleurodeles</taxon>
    </lineage>
</organism>
<dbReference type="AlphaFoldDB" id="A0AAV7TYC4"/>
<evidence type="ECO:0000313" key="2">
    <source>
        <dbReference type="EMBL" id="KAJ1180834.1"/>
    </source>
</evidence>
<name>A0AAV7TYC4_PLEWA</name>
<comment type="caution">
    <text evidence="2">The sequence shown here is derived from an EMBL/GenBank/DDBJ whole genome shotgun (WGS) entry which is preliminary data.</text>
</comment>
<dbReference type="EMBL" id="JANPWB010000006">
    <property type="protein sequence ID" value="KAJ1180834.1"/>
    <property type="molecule type" value="Genomic_DNA"/>
</dbReference>
<gene>
    <name evidence="2" type="ORF">NDU88_006049</name>
</gene>
<proteinExistence type="predicted"/>
<protein>
    <submittedName>
        <fullName evidence="2">Uncharacterized protein</fullName>
    </submittedName>
</protein>